<evidence type="ECO:0000256" key="8">
    <source>
        <dbReference type="ARBA" id="ARBA00023002"/>
    </source>
</evidence>
<keyword evidence="5" id="KW-0949">S-adenosyl-L-methionine</keyword>
<dbReference type="Pfam" id="PF01266">
    <property type="entry name" value="DAO"/>
    <property type="match status" value="1"/>
</dbReference>
<protein>
    <submittedName>
        <fullName evidence="11">FAD-dependent 5-carboxymethylaminomethyl-2-thiouridine(34) oxidoreductase MnmC</fullName>
        <ecNumber evidence="11">2.1.1.61</ecNumber>
    </submittedName>
</protein>
<keyword evidence="4 11" id="KW-0808">Transferase</keyword>
<dbReference type="GO" id="GO:0032259">
    <property type="term" value="P:methylation"/>
    <property type="evidence" value="ECO:0007669"/>
    <property type="project" value="UniProtKB-KW"/>
</dbReference>
<evidence type="ECO:0000256" key="4">
    <source>
        <dbReference type="ARBA" id="ARBA00022679"/>
    </source>
</evidence>
<keyword evidence="6" id="KW-0819">tRNA processing</keyword>
<keyword evidence="8" id="KW-0560">Oxidoreductase</keyword>
<dbReference type="EC" id="2.1.1.61" evidence="11"/>
<dbReference type="OrthoDB" id="9786494at2"/>
<dbReference type="InterPro" id="IPR017610">
    <property type="entry name" value="tRNA_S-uridine_synth_MnmC_C"/>
</dbReference>
<keyword evidence="3" id="KW-0285">Flavoprotein</keyword>
<dbReference type="NCBIfam" id="TIGR03197">
    <property type="entry name" value="MnmC_Cterm"/>
    <property type="match status" value="1"/>
</dbReference>
<proteinExistence type="predicted"/>
<organism evidence="11 12">
    <name type="scientific">Psychrosphaera haliotis</name>
    <dbReference type="NCBI Taxonomy" id="555083"/>
    <lineage>
        <taxon>Bacteria</taxon>
        <taxon>Pseudomonadati</taxon>
        <taxon>Pseudomonadota</taxon>
        <taxon>Gammaproteobacteria</taxon>
        <taxon>Alteromonadales</taxon>
        <taxon>Pseudoalteromonadaceae</taxon>
        <taxon>Psychrosphaera</taxon>
    </lineage>
</organism>
<dbReference type="AlphaFoldDB" id="A0A6N8F664"/>
<dbReference type="GO" id="GO:0016645">
    <property type="term" value="F:oxidoreductase activity, acting on the CH-NH group of donors"/>
    <property type="evidence" value="ECO:0007669"/>
    <property type="project" value="InterPro"/>
</dbReference>
<dbReference type="PANTHER" id="PTHR13847:SF283">
    <property type="entry name" value="TRNA 5-METHYLAMINOMETHYL-2-THIOURIDINE BIOSYNTHESIS BIFUNCTIONAL PROTEIN MNMC"/>
    <property type="match status" value="1"/>
</dbReference>
<dbReference type="InterPro" id="IPR036188">
    <property type="entry name" value="FAD/NAD-bd_sf"/>
</dbReference>
<accession>A0A6N8F664</accession>
<keyword evidence="7" id="KW-0274">FAD</keyword>
<feature type="domain" description="FAD dependent oxidoreductase" evidence="10">
    <location>
        <begin position="17"/>
        <end position="395"/>
    </location>
</feature>
<keyword evidence="9" id="KW-0511">Multifunctional enzyme</keyword>
<sequence length="433" mass="47844">MQNNPAAYTSDVYKPDKVAIIGGGIASLILADYLSKKNPNLEITILCKDSDIALQGSSNKQGAIYPLLQAGKSIISTFYAQAFEHAIKYYRETLPSASVVSHQWCGVLQQAFNPTMPEKFKEISQLWAHITEYIDDKSSSELAGISTPYSSLYFKDGGWINPNQFCKWLLNDLISNRKVSILQNTEVKSISKSHLGDSWEVFSDGLTTVADHVVICAGIDSPLVTYASINSIPIDGVLGQVSSFNTESSTQPLKTVLCHKGYITPSDGKYQAFGATFEKNYESITSTQEAMSQNIAQIKKVFPFQDWAQQVSNELVIHNNAAVRATTPDHIPIAGELFDWSWIKHHVDNNNGKYKRADKIQGKLDNPLQGLYCLTGLGARGLTSAPILADMVSDLIVNSGRVSKPLNNLIETTAPMRFQLREYKRTKVLPKVN</sequence>
<gene>
    <name evidence="11" type="primary">mnmC</name>
    <name evidence="11" type="ORF">GNP35_06340</name>
</gene>
<evidence type="ECO:0000313" key="11">
    <source>
        <dbReference type="EMBL" id="MUH72126.1"/>
    </source>
</evidence>
<evidence type="ECO:0000313" key="12">
    <source>
        <dbReference type="Proteomes" id="UP000439994"/>
    </source>
</evidence>
<comment type="caution">
    <text evidence="11">The sequence shown here is derived from an EMBL/GenBank/DDBJ whole genome shotgun (WGS) entry which is preliminary data.</text>
</comment>
<evidence type="ECO:0000256" key="2">
    <source>
        <dbReference type="ARBA" id="ARBA00022603"/>
    </source>
</evidence>
<dbReference type="Proteomes" id="UP000439994">
    <property type="component" value="Unassembled WGS sequence"/>
</dbReference>
<dbReference type="GO" id="GO:0005737">
    <property type="term" value="C:cytoplasm"/>
    <property type="evidence" value="ECO:0007669"/>
    <property type="project" value="TreeGrafter"/>
</dbReference>
<keyword evidence="1" id="KW-0963">Cytoplasm</keyword>
<name>A0A6N8F664_9GAMM</name>
<dbReference type="Gene3D" id="3.50.50.60">
    <property type="entry name" value="FAD/NAD(P)-binding domain"/>
    <property type="match status" value="1"/>
</dbReference>
<keyword evidence="12" id="KW-1185">Reference proteome</keyword>
<dbReference type="GO" id="GO:0008033">
    <property type="term" value="P:tRNA processing"/>
    <property type="evidence" value="ECO:0007669"/>
    <property type="project" value="UniProtKB-KW"/>
</dbReference>
<evidence type="ECO:0000256" key="1">
    <source>
        <dbReference type="ARBA" id="ARBA00022490"/>
    </source>
</evidence>
<dbReference type="InterPro" id="IPR006076">
    <property type="entry name" value="FAD-dep_OxRdtase"/>
</dbReference>
<evidence type="ECO:0000256" key="3">
    <source>
        <dbReference type="ARBA" id="ARBA00022630"/>
    </source>
</evidence>
<reference evidence="11 12" key="1">
    <citation type="submission" date="2019-11" db="EMBL/GenBank/DDBJ databases">
        <title>P. haliotis isolates from Z. marina roots.</title>
        <authorList>
            <person name="Cohen M."/>
            <person name="Jospin G."/>
            <person name="Eisen J.A."/>
            <person name="Coil D.A."/>
        </authorList>
    </citation>
    <scope>NUCLEOTIDE SEQUENCE [LARGE SCALE GENOMIC DNA]</scope>
    <source>
        <strain evidence="11 12">UCD-MCMsp1aY</strain>
    </source>
</reference>
<dbReference type="SUPFAM" id="SSF51905">
    <property type="entry name" value="FAD/NAD(P)-binding domain"/>
    <property type="match status" value="1"/>
</dbReference>
<evidence type="ECO:0000259" key="10">
    <source>
        <dbReference type="Pfam" id="PF01266"/>
    </source>
</evidence>
<evidence type="ECO:0000256" key="5">
    <source>
        <dbReference type="ARBA" id="ARBA00022691"/>
    </source>
</evidence>
<evidence type="ECO:0000256" key="9">
    <source>
        <dbReference type="ARBA" id="ARBA00023268"/>
    </source>
</evidence>
<evidence type="ECO:0000256" key="7">
    <source>
        <dbReference type="ARBA" id="ARBA00022827"/>
    </source>
</evidence>
<dbReference type="GO" id="GO:0004808">
    <property type="term" value="F:tRNA (5-methylaminomethyl-2-thiouridylate)(34)-methyltransferase activity"/>
    <property type="evidence" value="ECO:0007669"/>
    <property type="project" value="UniProtKB-EC"/>
</dbReference>
<keyword evidence="2 11" id="KW-0489">Methyltransferase</keyword>
<dbReference type="EMBL" id="WOCD01000003">
    <property type="protein sequence ID" value="MUH72126.1"/>
    <property type="molecule type" value="Genomic_DNA"/>
</dbReference>
<dbReference type="PANTHER" id="PTHR13847">
    <property type="entry name" value="SARCOSINE DEHYDROGENASE-RELATED"/>
    <property type="match status" value="1"/>
</dbReference>
<dbReference type="Gene3D" id="3.30.9.10">
    <property type="entry name" value="D-Amino Acid Oxidase, subunit A, domain 2"/>
    <property type="match status" value="1"/>
</dbReference>
<evidence type="ECO:0000256" key="6">
    <source>
        <dbReference type="ARBA" id="ARBA00022694"/>
    </source>
</evidence>
<dbReference type="RefSeq" id="WP_155695328.1">
    <property type="nucleotide sequence ID" value="NZ_WOCD01000003.1"/>
</dbReference>